<reference evidence="2" key="1">
    <citation type="submission" date="2018-05" db="EMBL/GenBank/DDBJ databases">
        <authorList>
            <person name="Lanie J.A."/>
            <person name="Ng W.-L."/>
            <person name="Kazmierczak K.M."/>
            <person name="Andrzejewski T.M."/>
            <person name="Davidsen T.M."/>
            <person name="Wayne K.J."/>
            <person name="Tettelin H."/>
            <person name="Glass J.I."/>
            <person name="Rusch D."/>
            <person name="Podicherti R."/>
            <person name="Tsui H.-C.T."/>
            <person name="Winkler M.E."/>
        </authorList>
    </citation>
    <scope>NUCLEOTIDE SEQUENCE</scope>
</reference>
<dbReference type="PANTHER" id="PTHR46018">
    <property type="entry name" value="ZINC PHOSPHODIESTERASE ELAC PROTEIN 1"/>
    <property type="match status" value="1"/>
</dbReference>
<feature type="non-terminal residue" evidence="2">
    <location>
        <position position="1"/>
    </location>
</feature>
<gene>
    <name evidence="2" type="ORF">METZ01_LOCUS215394</name>
</gene>
<proteinExistence type="predicted"/>
<dbReference type="InterPro" id="IPR036866">
    <property type="entry name" value="RibonucZ/Hydroxyglut_hydro"/>
</dbReference>
<protein>
    <recommendedName>
        <fullName evidence="1">Metallo-beta-lactamase domain-containing protein</fullName>
    </recommendedName>
</protein>
<dbReference type="SUPFAM" id="SSF56281">
    <property type="entry name" value="Metallo-hydrolase/oxidoreductase"/>
    <property type="match status" value="1"/>
</dbReference>
<evidence type="ECO:0000313" key="2">
    <source>
        <dbReference type="EMBL" id="SVB62540.1"/>
    </source>
</evidence>
<evidence type="ECO:0000259" key="1">
    <source>
        <dbReference type="Pfam" id="PF12706"/>
    </source>
</evidence>
<dbReference type="EMBL" id="UINC01050043">
    <property type="protein sequence ID" value="SVB62540.1"/>
    <property type="molecule type" value="Genomic_DNA"/>
</dbReference>
<dbReference type="PANTHER" id="PTHR46018:SF2">
    <property type="entry name" value="ZINC PHOSPHODIESTERASE ELAC PROTEIN 1"/>
    <property type="match status" value="1"/>
</dbReference>
<sequence length="147" mass="16201">YRIIPTEIEEGVIFTNEGITIEAFTVAHGDISPAFGYRITTPDKVVVISGDTSYSEKLAEMAKGADVLVHEVISNEGVSELSEDWRLYHSRSHTVTSELARIATEARPDLLVLYHVLFYGAPVETALTEVQALYDGEVVLANDLDVF</sequence>
<dbReference type="InterPro" id="IPR001279">
    <property type="entry name" value="Metallo-B-lactamas"/>
</dbReference>
<dbReference type="Pfam" id="PF12706">
    <property type="entry name" value="Lactamase_B_2"/>
    <property type="match status" value="1"/>
</dbReference>
<dbReference type="AlphaFoldDB" id="A0A382FHS6"/>
<accession>A0A382FHS6</accession>
<feature type="domain" description="Metallo-beta-lactamase" evidence="1">
    <location>
        <begin position="6"/>
        <end position="115"/>
    </location>
</feature>
<dbReference type="GO" id="GO:0042781">
    <property type="term" value="F:3'-tRNA processing endoribonuclease activity"/>
    <property type="evidence" value="ECO:0007669"/>
    <property type="project" value="TreeGrafter"/>
</dbReference>
<name>A0A382FHS6_9ZZZZ</name>
<dbReference type="Gene3D" id="3.60.15.10">
    <property type="entry name" value="Ribonuclease Z/Hydroxyacylglutathione hydrolase-like"/>
    <property type="match status" value="1"/>
</dbReference>
<organism evidence="2">
    <name type="scientific">marine metagenome</name>
    <dbReference type="NCBI Taxonomy" id="408172"/>
    <lineage>
        <taxon>unclassified sequences</taxon>
        <taxon>metagenomes</taxon>
        <taxon>ecological metagenomes</taxon>
    </lineage>
</organism>